<dbReference type="Proteomes" id="UP000310200">
    <property type="component" value="Unassembled WGS sequence"/>
</dbReference>
<keyword evidence="1" id="KW-0812">Transmembrane</keyword>
<keyword evidence="1" id="KW-0472">Membrane</keyword>
<evidence type="ECO:0000256" key="1">
    <source>
        <dbReference type="SAM" id="Phobius"/>
    </source>
</evidence>
<gene>
    <name evidence="2" type="ORF">DBV15_09073</name>
</gene>
<proteinExistence type="predicted"/>
<evidence type="ECO:0000313" key="3">
    <source>
        <dbReference type="Proteomes" id="UP000310200"/>
    </source>
</evidence>
<comment type="caution">
    <text evidence="2">The sequence shown here is derived from an EMBL/GenBank/DDBJ whole genome shotgun (WGS) entry which is preliminary data.</text>
</comment>
<reference evidence="2 3" key="1">
    <citation type="journal article" date="2019" name="Philos. Trans. R. Soc. Lond., B, Biol. Sci.">
        <title>Ant behaviour and brain gene expression of defending hosts depend on the ecological success of the intruding social parasite.</title>
        <authorList>
            <person name="Kaur R."/>
            <person name="Stoldt M."/>
            <person name="Jongepier E."/>
            <person name="Feldmeyer B."/>
            <person name="Menzel F."/>
            <person name="Bornberg-Bauer E."/>
            <person name="Foitzik S."/>
        </authorList>
    </citation>
    <scope>NUCLEOTIDE SEQUENCE [LARGE SCALE GENOMIC DNA]</scope>
    <source>
        <tissue evidence="2">Whole body</tissue>
    </source>
</reference>
<dbReference type="AlphaFoldDB" id="A0A4S2JB40"/>
<protein>
    <submittedName>
        <fullName evidence="2">Putative odorant receptor 22c</fullName>
    </submittedName>
</protein>
<sequence length="136" mass="15544">MASERWKDDIAYAITPFELMAWSIGNLMFIVPSIEFYLGCTDAETNVDCLMLICCGILGMLKTVWFRIYARNLANNYSSVVKDYLTIENTMERAIMRKHTLFMGRILCCLILGFAYFSCVMYGLIAILDENISTSI</sequence>
<keyword evidence="3" id="KW-1185">Reference proteome</keyword>
<keyword evidence="2" id="KW-0675">Receptor</keyword>
<feature type="transmembrane region" description="Helical" evidence="1">
    <location>
        <begin position="12"/>
        <end position="30"/>
    </location>
</feature>
<feature type="transmembrane region" description="Helical" evidence="1">
    <location>
        <begin position="106"/>
        <end position="128"/>
    </location>
</feature>
<organism evidence="2 3">
    <name type="scientific">Temnothorax longispinosus</name>
    <dbReference type="NCBI Taxonomy" id="300112"/>
    <lineage>
        <taxon>Eukaryota</taxon>
        <taxon>Metazoa</taxon>
        <taxon>Ecdysozoa</taxon>
        <taxon>Arthropoda</taxon>
        <taxon>Hexapoda</taxon>
        <taxon>Insecta</taxon>
        <taxon>Pterygota</taxon>
        <taxon>Neoptera</taxon>
        <taxon>Endopterygota</taxon>
        <taxon>Hymenoptera</taxon>
        <taxon>Apocrita</taxon>
        <taxon>Aculeata</taxon>
        <taxon>Formicoidea</taxon>
        <taxon>Formicidae</taxon>
        <taxon>Myrmicinae</taxon>
        <taxon>Temnothorax</taxon>
    </lineage>
</organism>
<name>A0A4S2JB40_9HYME</name>
<evidence type="ECO:0000313" key="2">
    <source>
        <dbReference type="EMBL" id="TGZ32652.1"/>
    </source>
</evidence>
<feature type="transmembrane region" description="Helical" evidence="1">
    <location>
        <begin position="50"/>
        <end position="70"/>
    </location>
</feature>
<keyword evidence="1" id="KW-1133">Transmembrane helix</keyword>
<accession>A0A4S2JB40</accession>
<dbReference type="EMBL" id="QBLH01003813">
    <property type="protein sequence ID" value="TGZ32652.1"/>
    <property type="molecule type" value="Genomic_DNA"/>
</dbReference>